<protein>
    <submittedName>
        <fullName evidence="1">Uncharacterized protein</fullName>
    </submittedName>
</protein>
<dbReference type="STRING" id="743722.Sph21_0257"/>
<reference evidence="1" key="1">
    <citation type="submission" date="2011-03" db="EMBL/GenBank/DDBJ databases">
        <title>Complete sequence of Sphingobacterium sp. 21.</title>
        <authorList>
            <consortium name="US DOE Joint Genome Institute"/>
            <person name="Lucas S."/>
            <person name="Copeland A."/>
            <person name="Lapidus A."/>
            <person name="Cheng J.-F."/>
            <person name="Goodwin L."/>
            <person name="Pitluck S."/>
            <person name="Davenport K."/>
            <person name="Detter J.C."/>
            <person name="Han C."/>
            <person name="Tapia R."/>
            <person name="Land M."/>
            <person name="Hauser L."/>
            <person name="Kyrpides N."/>
            <person name="Ivanova N."/>
            <person name="Ovchinnikova G."/>
            <person name="Pagani I."/>
            <person name="Siebers A.K."/>
            <person name="Allgaier M."/>
            <person name="Thelen M.P."/>
            <person name="Hugenholtz P."/>
            <person name="Woyke T."/>
        </authorList>
    </citation>
    <scope>NUCLEOTIDE SEQUENCE</scope>
    <source>
        <strain evidence="1">21</strain>
    </source>
</reference>
<accession>F4C128</accession>
<gene>
    <name evidence="1" type="ordered locus">Sph21_0257</name>
</gene>
<sequence length="37" mass="4562">MPDQTELREPMIFMNSLMKYYWYQKRIKKASRPINGP</sequence>
<dbReference type="KEGG" id="shg:Sph21_0257"/>
<name>F4C128_SPHS2</name>
<organism evidence="1">
    <name type="scientific">Sphingobacterium sp. (strain 21)</name>
    <dbReference type="NCBI Taxonomy" id="743722"/>
    <lineage>
        <taxon>Bacteria</taxon>
        <taxon>Pseudomonadati</taxon>
        <taxon>Bacteroidota</taxon>
        <taxon>Sphingobacteriia</taxon>
        <taxon>Sphingobacteriales</taxon>
        <taxon>Sphingobacteriaceae</taxon>
        <taxon>Sphingobacterium</taxon>
    </lineage>
</organism>
<dbReference type="AlphaFoldDB" id="F4C128"/>
<dbReference type="EMBL" id="CP002584">
    <property type="protein sequence ID" value="ADZ76839.1"/>
    <property type="molecule type" value="Genomic_DNA"/>
</dbReference>
<dbReference type="HOGENOM" id="CLU_3348760_0_0_10"/>
<evidence type="ECO:0000313" key="1">
    <source>
        <dbReference type="EMBL" id="ADZ76839.1"/>
    </source>
</evidence>
<proteinExistence type="predicted"/>